<dbReference type="EMBL" id="NVIY01000015">
    <property type="protein sequence ID" value="PGD36660.1"/>
    <property type="molecule type" value="Genomic_DNA"/>
</dbReference>
<protein>
    <submittedName>
        <fullName evidence="1">Uncharacterized protein</fullName>
    </submittedName>
</protein>
<organism evidence="1 2">
    <name type="scientific">Bacillus wiedmannii</name>
    <dbReference type="NCBI Taxonomy" id="1890302"/>
    <lineage>
        <taxon>Bacteria</taxon>
        <taxon>Bacillati</taxon>
        <taxon>Bacillota</taxon>
        <taxon>Bacilli</taxon>
        <taxon>Bacillales</taxon>
        <taxon>Bacillaceae</taxon>
        <taxon>Bacillus</taxon>
        <taxon>Bacillus cereus group</taxon>
    </lineage>
</organism>
<sequence>MGTKMKINRFKGETANSNPTFVERKEQIFIEKGQVEYIPINIGFNKYDIRTIKVINDKDSETVVTIFDKKEDGDQIYKSLQEKKIYDILAIPIEDKDNTAAAHVFVENKGDSAALFSLNLKAVSLS</sequence>
<accession>A0A2B6RTF0</accession>
<evidence type="ECO:0000313" key="1">
    <source>
        <dbReference type="EMBL" id="PGD36660.1"/>
    </source>
</evidence>
<proteinExistence type="predicted"/>
<comment type="caution">
    <text evidence="1">The sequence shown here is derived from an EMBL/GenBank/DDBJ whole genome shotgun (WGS) entry which is preliminary data.</text>
</comment>
<dbReference type="RefSeq" id="WP_098707615.1">
    <property type="nucleotide sequence ID" value="NZ_JARPPR010000001.1"/>
</dbReference>
<dbReference type="AlphaFoldDB" id="A0A2B6RTF0"/>
<gene>
    <name evidence="1" type="ORF">COM27_11660</name>
</gene>
<name>A0A2B6RTF0_9BACI</name>
<dbReference type="Proteomes" id="UP000223472">
    <property type="component" value="Unassembled WGS sequence"/>
</dbReference>
<evidence type="ECO:0000313" key="2">
    <source>
        <dbReference type="Proteomes" id="UP000223472"/>
    </source>
</evidence>
<reference evidence="1 2" key="1">
    <citation type="submission" date="2017-09" db="EMBL/GenBank/DDBJ databases">
        <title>Large-scale bioinformatics analysis of Bacillus genomes uncovers conserved roles of natural products in bacterial physiology.</title>
        <authorList>
            <consortium name="Agbiome Team Llc"/>
            <person name="Bleich R.M."/>
            <person name="Grubbs K.J."/>
            <person name="Santa Maria K.C."/>
            <person name="Allen S.E."/>
            <person name="Farag S."/>
            <person name="Shank E.A."/>
            <person name="Bowers A."/>
        </authorList>
    </citation>
    <scope>NUCLEOTIDE SEQUENCE [LARGE SCALE GENOMIC DNA]</scope>
    <source>
        <strain evidence="1 2">AFS065610</strain>
    </source>
</reference>